<dbReference type="STRING" id="1527.SAMN04489757_10654"/>
<feature type="domain" description="Glycosyltransferase subfamily 4-like N-terminal" evidence="2">
    <location>
        <begin position="14"/>
        <end position="184"/>
    </location>
</feature>
<gene>
    <name evidence="3" type="ORF">SAMN04489757_10654</name>
</gene>
<name>A0A1I5DK96_9FIRM</name>
<dbReference type="InterPro" id="IPR028098">
    <property type="entry name" value="Glyco_trans_4-like_N"/>
</dbReference>
<proteinExistence type="predicted"/>
<dbReference type="Pfam" id="PF13439">
    <property type="entry name" value="Glyco_transf_4"/>
    <property type="match status" value="1"/>
</dbReference>
<evidence type="ECO:0000313" key="3">
    <source>
        <dbReference type="EMBL" id="SFN99643.1"/>
    </source>
</evidence>
<protein>
    <submittedName>
        <fullName evidence="3">1,2-diacylglycerol 3-glucosyltransferase</fullName>
    </submittedName>
</protein>
<evidence type="ECO:0000313" key="4">
    <source>
        <dbReference type="Proteomes" id="UP000198806"/>
    </source>
</evidence>
<accession>A0A1I5DK96</accession>
<evidence type="ECO:0000259" key="1">
    <source>
        <dbReference type="Pfam" id="PF00534"/>
    </source>
</evidence>
<dbReference type="Proteomes" id="UP000198806">
    <property type="component" value="Unassembled WGS sequence"/>
</dbReference>
<dbReference type="InterPro" id="IPR001296">
    <property type="entry name" value="Glyco_trans_1"/>
</dbReference>
<dbReference type="EMBL" id="FOWD01000006">
    <property type="protein sequence ID" value="SFN99643.1"/>
    <property type="molecule type" value="Genomic_DNA"/>
</dbReference>
<keyword evidence="4" id="KW-1185">Reference proteome</keyword>
<dbReference type="GO" id="GO:0016758">
    <property type="term" value="F:hexosyltransferase activity"/>
    <property type="evidence" value="ECO:0007669"/>
    <property type="project" value="TreeGrafter"/>
</dbReference>
<dbReference type="Pfam" id="PF00534">
    <property type="entry name" value="Glycos_transf_1"/>
    <property type="match status" value="1"/>
</dbReference>
<keyword evidence="3" id="KW-0808">Transferase</keyword>
<dbReference type="PANTHER" id="PTHR45947:SF3">
    <property type="entry name" value="SULFOQUINOVOSYL TRANSFERASE SQD2"/>
    <property type="match status" value="1"/>
</dbReference>
<dbReference type="SUPFAM" id="SSF53756">
    <property type="entry name" value="UDP-Glycosyltransferase/glycogen phosphorylase"/>
    <property type="match status" value="1"/>
</dbReference>
<dbReference type="InterPro" id="IPR050194">
    <property type="entry name" value="Glycosyltransferase_grp1"/>
</dbReference>
<organism evidence="3 4">
    <name type="scientific">Anaerocolumna aminovalerica</name>
    <dbReference type="NCBI Taxonomy" id="1527"/>
    <lineage>
        <taxon>Bacteria</taxon>
        <taxon>Bacillati</taxon>
        <taxon>Bacillota</taxon>
        <taxon>Clostridia</taxon>
        <taxon>Lachnospirales</taxon>
        <taxon>Lachnospiraceae</taxon>
        <taxon>Anaerocolumna</taxon>
    </lineage>
</organism>
<sequence length="406" mass="46803">MNIALFTDTYYPEINGVANSVYILKNELEQIGHTVYVFTTTTPGSPEYEHNVFRVPSMPFALITERRVGIFYQPRLASIIKKLDLDLIHTHTEFSLGIFGRIMAKELKLPMVHTYHTIYEDYTHYLTNFKTLDKRAKAFARVFTKVCCNTVEQVIVPTQKVKDLLLTYSVHKEISIVPTGVNLKKFNPALYSQEDVMELKKQYNIQEQDKIMLYLGRVSKEKNIGEIIESMPQYMRERENVKFVIVGSGPEMENLKQMVTERNLDGRILFTGAQPWDNIGLFYRMGDVFVSGSTSETQGLTYIEAMAAGLPIVARRDRCLDDILVPGWNGYDFTDRKGLLEGLDAVLFSSSGIAYGENARKNVQKLSTEAFARNVEKVYEEVMKRDAISKKREEYESRKIRRLFRR</sequence>
<feature type="domain" description="Glycosyl transferase family 1" evidence="1">
    <location>
        <begin position="198"/>
        <end position="347"/>
    </location>
</feature>
<evidence type="ECO:0000259" key="2">
    <source>
        <dbReference type="Pfam" id="PF13439"/>
    </source>
</evidence>
<reference evidence="3 4" key="1">
    <citation type="submission" date="2016-10" db="EMBL/GenBank/DDBJ databases">
        <authorList>
            <person name="de Groot N.N."/>
        </authorList>
    </citation>
    <scope>NUCLEOTIDE SEQUENCE [LARGE SCALE GENOMIC DNA]</scope>
    <source>
        <strain evidence="3 4">DSM 1283</strain>
    </source>
</reference>
<dbReference type="RefSeq" id="WP_170847894.1">
    <property type="nucleotide sequence ID" value="NZ_BAABFM010000013.1"/>
</dbReference>
<dbReference type="Gene3D" id="3.40.50.2000">
    <property type="entry name" value="Glycogen Phosphorylase B"/>
    <property type="match status" value="2"/>
</dbReference>
<dbReference type="AlphaFoldDB" id="A0A1I5DK96"/>
<dbReference type="CDD" id="cd03817">
    <property type="entry name" value="GT4_UGDG-like"/>
    <property type="match status" value="1"/>
</dbReference>
<dbReference type="PANTHER" id="PTHR45947">
    <property type="entry name" value="SULFOQUINOVOSYL TRANSFERASE SQD2"/>
    <property type="match status" value="1"/>
</dbReference>